<evidence type="ECO:0000256" key="1">
    <source>
        <dbReference type="ARBA" id="ARBA00023002"/>
    </source>
</evidence>
<dbReference type="KEGG" id="dpr:Despr_1354"/>
<dbReference type="RefSeq" id="WP_015724058.1">
    <property type="nucleotide sequence ID" value="NC_014972.1"/>
</dbReference>
<dbReference type="PANTHER" id="PTHR42730:SF1">
    <property type="entry name" value="2-OXOGLUTARATE SYNTHASE SUBUNIT KORC"/>
    <property type="match status" value="1"/>
</dbReference>
<feature type="domain" description="Pyruvate/ketoisovalerate oxidoreductase catalytic" evidence="2">
    <location>
        <begin position="18"/>
        <end position="178"/>
    </location>
</feature>
<dbReference type="GO" id="GO:0047553">
    <property type="term" value="F:2-oxoglutarate synthase activity"/>
    <property type="evidence" value="ECO:0007669"/>
    <property type="project" value="UniProtKB-EC"/>
</dbReference>
<evidence type="ECO:0000313" key="4">
    <source>
        <dbReference type="Proteomes" id="UP000006365"/>
    </source>
</evidence>
<proteinExistence type="predicted"/>
<dbReference type="Proteomes" id="UP000006365">
    <property type="component" value="Chromosome"/>
</dbReference>
<gene>
    <name evidence="3" type="ordered locus">Despr_1354</name>
</gene>
<dbReference type="InterPro" id="IPR019752">
    <property type="entry name" value="Pyrv/ketoisovalerate_OxRed_cat"/>
</dbReference>
<name>A0A7U4DP08_DESPD</name>
<accession>A0A7U4DP08</accession>
<dbReference type="InterPro" id="IPR052554">
    <property type="entry name" value="2-oxoglutarate_synth_KorC"/>
</dbReference>
<dbReference type="EC" id="1.2.7.3" evidence="3"/>
<dbReference type="Pfam" id="PF01558">
    <property type="entry name" value="POR"/>
    <property type="match status" value="1"/>
</dbReference>
<dbReference type="InterPro" id="IPR002869">
    <property type="entry name" value="Pyrv_flavodox_OxRed_cen"/>
</dbReference>
<dbReference type="AlphaFoldDB" id="A0A7U4DP08"/>
<dbReference type="PANTHER" id="PTHR42730">
    <property type="entry name" value="2-OXOGLUTARATE SYNTHASE SUBUNIT KORC"/>
    <property type="match status" value="1"/>
</dbReference>
<reference evidence="3 4" key="1">
    <citation type="journal article" date="2011" name="Stand. Genomic Sci.">
        <title>Complete genome sequence of Desulfobulbus propionicus type strain (1pr3).</title>
        <authorList>
            <person name="Pagani I."/>
            <person name="Lapidus A."/>
            <person name="Nolan M."/>
            <person name="Lucas S."/>
            <person name="Hammon N."/>
            <person name="Deshpande S."/>
            <person name="Cheng J.F."/>
            <person name="Chertkov O."/>
            <person name="Davenport K."/>
            <person name="Tapia R."/>
            <person name="Han C."/>
            <person name="Goodwin L."/>
            <person name="Pitluck S."/>
            <person name="Liolios K."/>
            <person name="Mavromatis K."/>
            <person name="Ivanova N."/>
            <person name="Mikhailova N."/>
            <person name="Pati A."/>
            <person name="Chen A."/>
            <person name="Palaniappan K."/>
            <person name="Land M."/>
            <person name="Hauser L."/>
            <person name="Chang Y.J."/>
            <person name="Jeffries C.D."/>
            <person name="Detter J.C."/>
            <person name="Brambilla E."/>
            <person name="Kannan K.P."/>
            <person name="Djao O.D."/>
            <person name="Rohde M."/>
            <person name="Pukall R."/>
            <person name="Spring S."/>
            <person name="Goker M."/>
            <person name="Sikorski J."/>
            <person name="Woyke T."/>
            <person name="Bristow J."/>
            <person name="Eisen J.A."/>
            <person name="Markowitz V."/>
            <person name="Hugenholtz P."/>
            <person name="Kyrpides N.C."/>
            <person name="Klenk H.P."/>
        </authorList>
    </citation>
    <scope>NUCLEOTIDE SEQUENCE [LARGE SCALE GENOMIC DNA]</scope>
    <source>
        <strain evidence="4">ATCC 33891 / DSM 2032 / 1pr3</strain>
    </source>
</reference>
<keyword evidence="1 3" id="KW-0560">Oxidoreductase</keyword>
<organism evidence="3 4">
    <name type="scientific">Desulfobulbus propionicus (strain ATCC 33891 / DSM 2032 / VKM B-1956 / 1pr3)</name>
    <dbReference type="NCBI Taxonomy" id="577650"/>
    <lineage>
        <taxon>Bacteria</taxon>
        <taxon>Pseudomonadati</taxon>
        <taxon>Thermodesulfobacteriota</taxon>
        <taxon>Desulfobulbia</taxon>
        <taxon>Desulfobulbales</taxon>
        <taxon>Desulfobulbaceae</taxon>
        <taxon>Desulfobulbus</taxon>
    </lineage>
</organism>
<protein>
    <submittedName>
        <fullName evidence="3">2-oxoglutarate ferredoxin oxidoreductase, gamma subunit</fullName>
        <ecNumber evidence="3">1.2.7.3</ecNumber>
    </submittedName>
</protein>
<dbReference type="SUPFAM" id="SSF53323">
    <property type="entry name" value="Pyruvate-ferredoxin oxidoreductase, PFOR, domain III"/>
    <property type="match status" value="1"/>
</dbReference>
<sequence length="200" mass="21062">MSKNAPSSQTEIIVTGFGGQGIILAGRILGMAASLGDKKESTLVQAYGPESRGGACNAQVIISDVPIHYPYVNTPKILVAMSQAGYDKFAPALVPESVLLVDQDLVNPENAPCDHFAIAATRMAENLGNKMMANIIMLGFCTAITKAVSSEAAQATIRQSVPKGTEERNIEAFTKGFDYGLSTLKGREKRAAGQTGAKAQ</sequence>
<evidence type="ECO:0000313" key="3">
    <source>
        <dbReference type="EMBL" id="ADW17517.1"/>
    </source>
</evidence>
<dbReference type="Gene3D" id="3.40.920.10">
    <property type="entry name" value="Pyruvate-ferredoxin oxidoreductase, PFOR, domain III"/>
    <property type="match status" value="1"/>
</dbReference>
<evidence type="ECO:0000259" key="2">
    <source>
        <dbReference type="Pfam" id="PF01558"/>
    </source>
</evidence>
<keyword evidence="4" id="KW-1185">Reference proteome</keyword>
<dbReference type="EMBL" id="CP002364">
    <property type="protein sequence ID" value="ADW17517.1"/>
    <property type="molecule type" value="Genomic_DNA"/>
</dbReference>